<dbReference type="FunFam" id="3.40.50.300:FF:000287">
    <property type="entry name" value="Multidrug ABC transporter ATP-binding protein"/>
    <property type="match status" value="1"/>
</dbReference>
<dbReference type="GO" id="GO:0005524">
    <property type="term" value="F:ATP binding"/>
    <property type="evidence" value="ECO:0007669"/>
    <property type="project" value="UniProtKB-KW"/>
</dbReference>
<evidence type="ECO:0000256" key="1">
    <source>
        <dbReference type="ARBA" id="ARBA00004141"/>
    </source>
</evidence>
<comment type="subcellular location">
    <subcellularLocation>
        <location evidence="1">Membrane</location>
        <topology evidence="1">Multi-pass membrane protein</topology>
    </subcellularLocation>
</comment>
<dbReference type="GO" id="GO:0016020">
    <property type="term" value="C:membrane"/>
    <property type="evidence" value="ECO:0007669"/>
    <property type="project" value="UniProtKB-SubCell"/>
</dbReference>
<evidence type="ECO:0000256" key="8">
    <source>
        <dbReference type="ARBA" id="ARBA00024363"/>
    </source>
</evidence>
<dbReference type="PANTHER" id="PTHR24221:SF648">
    <property type="entry name" value="ABC-TYPE TRANSPORTER ATR1"/>
    <property type="match status" value="1"/>
</dbReference>
<dbReference type="GO" id="GO:0016887">
    <property type="term" value="F:ATP hydrolysis activity"/>
    <property type="evidence" value="ECO:0007669"/>
    <property type="project" value="InterPro"/>
</dbReference>
<dbReference type="CDD" id="cd18583">
    <property type="entry name" value="ABC_6TM_HMT1"/>
    <property type="match status" value="1"/>
</dbReference>
<evidence type="ECO:0000313" key="13">
    <source>
        <dbReference type="Proteomes" id="UP000250043"/>
    </source>
</evidence>
<evidence type="ECO:0000313" key="12">
    <source>
        <dbReference type="EMBL" id="OCH83986.1"/>
    </source>
</evidence>
<feature type="transmembrane region" description="Helical" evidence="9">
    <location>
        <begin position="180"/>
        <end position="201"/>
    </location>
</feature>
<feature type="transmembrane region" description="Helical" evidence="9">
    <location>
        <begin position="153"/>
        <end position="174"/>
    </location>
</feature>
<keyword evidence="13" id="KW-1185">Reference proteome</keyword>
<dbReference type="InterPro" id="IPR027417">
    <property type="entry name" value="P-loop_NTPase"/>
</dbReference>
<dbReference type="PROSITE" id="PS00211">
    <property type="entry name" value="ABC_TRANSPORTER_1"/>
    <property type="match status" value="1"/>
</dbReference>
<keyword evidence="2" id="KW-0813">Transport</keyword>
<sequence>MDPRPADPSWTEQLKRLRCIAPYLWPSKSANLQIVATLCVLLGVVGRFVNLLTPLMLAEVVRSLSEVSTQMPWPYLLAYVGLCLLQGSGGLSALREVKHLQMLWAPVLQYSYREMSHLTLTHLLNLSLAFHTRRKMGDILCILDRGSVINRTFELLLFNIIPTLVDIFVALVFFCVFFEWTLTLVIAFVLVAYIMASVIINHRGTQLQRAMIEHDAIARGIYTDCLLNYETVKCFNGEKHEADRYDSAIRQYQAVEYKVASSLNFLLNLVQNLIITMGLLMGCIIVALRVSRGELRPDQFVFFVTYISQLYGPLNLLGYMHRFVNQSLVDAENLLKLLNQQTEVNDKANALELVLENAENAEIEFKNVSFSYNSEVATLKDISFKVPRGSSVALVGKTGSGKSTVLRLLCRFYDLKEGQGQILIDGKDIRDVTQSSLRNAIGVVPQDCILFNASIAYNIGYGKFGASQEEIEAAAKAVQIHDRILNFPDGYATTVGELGVRLSGGERQRIAIARALLHNPPIMLLDEATSALDTQTERDIQEALSDLMRGHSSLLVAHRLSVSFQCVDSILVLEKGEIVEQGSHAELLARNGVFATMWMDQVVYEENRSGTK</sequence>
<dbReference type="InterPro" id="IPR036640">
    <property type="entry name" value="ABC1_TM_sf"/>
</dbReference>
<accession>A0A8E2AGJ2</accession>
<dbReference type="PROSITE" id="PS50893">
    <property type="entry name" value="ABC_TRANSPORTER_2"/>
    <property type="match status" value="1"/>
</dbReference>
<evidence type="ECO:0000256" key="2">
    <source>
        <dbReference type="ARBA" id="ARBA00022448"/>
    </source>
</evidence>
<dbReference type="AlphaFoldDB" id="A0A8E2AGJ2"/>
<dbReference type="InterPro" id="IPR011527">
    <property type="entry name" value="ABC1_TM_dom"/>
</dbReference>
<evidence type="ECO:0000256" key="4">
    <source>
        <dbReference type="ARBA" id="ARBA00022741"/>
    </source>
</evidence>
<keyword evidence="7 9" id="KW-0472">Membrane</keyword>
<feature type="domain" description="ABC transmembrane type-1" evidence="11">
    <location>
        <begin position="38"/>
        <end position="320"/>
    </location>
</feature>
<evidence type="ECO:0000259" key="10">
    <source>
        <dbReference type="PROSITE" id="PS50893"/>
    </source>
</evidence>
<dbReference type="Gene3D" id="3.40.50.300">
    <property type="entry name" value="P-loop containing nucleotide triphosphate hydrolases"/>
    <property type="match status" value="1"/>
</dbReference>
<dbReference type="Pfam" id="PF00664">
    <property type="entry name" value="ABC_membrane"/>
    <property type="match status" value="1"/>
</dbReference>
<dbReference type="Pfam" id="PF00005">
    <property type="entry name" value="ABC_tran"/>
    <property type="match status" value="1"/>
</dbReference>
<organism evidence="12 13">
    <name type="scientific">Obba rivulosa</name>
    <dbReference type="NCBI Taxonomy" id="1052685"/>
    <lineage>
        <taxon>Eukaryota</taxon>
        <taxon>Fungi</taxon>
        <taxon>Dikarya</taxon>
        <taxon>Basidiomycota</taxon>
        <taxon>Agaricomycotina</taxon>
        <taxon>Agaricomycetes</taxon>
        <taxon>Polyporales</taxon>
        <taxon>Gelatoporiaceae</taxon>
        <taxon>Obba</taxon>
    </lineage>
</organism>
<dbReference type="Proteomes" id="UP000250043">
    <property type="component" value="Unassembled WGS sequence"/>
</dbReference>
<dbReference type="InterPro" id="IPR039421">
    <property type="entry name" value="Type_1_exporter"/>
</dbReference>
<dbReference type="InterPro" id="IPR017871">
    <property type="entry name" value="ABC_transporter-like_CS"/>
</dbReference>
<feature type="transmembrane region" description="Helical" evidence="9">
    <location>
        <begin position="32"/>
        <end position="52"/>
    </location>
</feature>
<gene>
    <name evidence="12" type="ORF">OBBRIDRAFT_742369</name>
</gene>
<dbReference type="PANTHER" id="PTHR24221">
    <property type="entry name" value="ATP-BINDING CASSETTE SUB-FAMILY B"/>
    <property type="match status" value="1"/>
</dbReference>
<keyword evidence="4" id="KW-0547">Nucleotide-binding</keyword>
<keyword evidence="6 9" id="KW-1133">Transmembrane helix</keyword>
<comment type="similarity">
    <text evidence="8">Belongs to the ABC transporter superfamily. ABCB family. Heavy Metal importer (TC 3.A.1.210) subfamily.</text>
</comment>
<keyword evidence="12" id="KW-0378">Hydrolase</keyword>
<evidence type="ECO:0000256" key="6">
    <source>
        <dbReference type="ARBA" id="ARBA00022989"/>
    </source>
</evidence>
<dbReference type="SMART" id="SM00382">
    <property type="entry name" value="AAA"/>
    <property type="match status" value="1"/>
</dbReference>
<dbReference type="PROSITE" id="PS50929">
    <property type="entry name" value="ABC_TM1F"/>
    <property type="match status" value="1"/>
</dbReference>
<reference evidence="12 13" key="1">
    <citation type="submission" date="2016-07" db="EMBL/GenBank/DDBJ databases">
        <title>Draft genome of the white-rot fungus Obba rivulosa 3A-2.</title>
        <authorList>
            <consortium name="DOE Joint Genome Institute"/>
            <person name="Miettinen O."/>
            <person name="Riley R."/>
            <person name="Acob R."/>
            <person name="Barry K."/>
            <person name="Cullen D."/>
            <person name="De Vries R."/>
            <person name="Hainaut M."/>
            <person name="Hatakka A."/>
            <person name="Henrissat B."/>
            <person name="Hilden K."/>
            <person name="Kuo R."/>
            <person name="Labutti K."/>
            <person name="Lipzen A."/>
            <person name="Makela M.R."/>
            <person name="Sandor L."/>
            <person name="Spatafora J.W."/>
            <person name="Grigoriev I.V."/>
            <person name="Hibbett D.S."/>
        </authorList>
    </citation>
    <scope>NUCLEOTIDE SEQUENCE [LARGE SCALE GENOMIC DNA]</scope>
    <source>
        <strain evidence="12 13">3A-2</strain>
    </source>
</reference>
<dbReference type="InterPro" id="IPR003593">
    <property type="entry name" value="AAA+_ATPase"/>
</dbReference>
<proteinExistence type="inferred from homology"/>
<dbReference type="InterPro" id="IPR003439">
    <property type="entry name" value="ABC_transporter-like_ATP-bd"/>
</dbReference>
<keyword evidence="3 9" id="KW-0812">Transmembrane</keyword>
<feature type="transmembrane region" description="Helical" evidence="9">
    <location>
        <begin position="265"/>
        <end position="288"/>
    </location>
</feature>
<evidence type="ECO:0000256" key="7">
    <source>
        <dbReference type="ARBA" id="ARBA00023136"/>
    </source>
</evidence>
<dbReference type="EMBL" id="KV722746">
    <property type="protein sequence ID" value="OCH83986.1"/>
    <property type="molecule type" value="Genomic_DNA"/>
</dbReference>
<name>A0A8E2AGJ2_9APHY</name>
<dbReference type="GO" id="GO:0140359">
    <property type="term" value="F:ABC-type transporter activity"/>
    <property type="evidence" value="ECO:0007669"/>
    <property type="project" value="InterPro"/>
</dbReference>
<dbReference type="SUPFAM" id="SSF52540">
    <property type="entry name" value="P-loop containing nucleoside triphosphate hydrolases"/>
    <property type="match status" value="1"/>
</dbReference>
<evidence type="ECO:0000256" key="9">
    <source>
        <dbReference type="SAM" id="Phobius"/>
    </source>
</evidence>
<evidence type="ECO:0000256" key="3">
    <source>
        <dbReference type="ARBA" id="ARBA00022692"/>
    </source>
</evidence>
<keyword evidence="5" id="KW-0067">ATP-binding</keyword>
<evidence type="ECO:0000259" key="11">
    <source>
        <dbReference type="PROSITE" id="PS50929"/>
    </source>
</evidence>
<protein>
    <submittedName>
        <fullName evidence="12">P-loop containing nucleoside triphosphate hydrolase protein</fullName>
    </submittedName>
</protein>
<feature type="transmembrane region" description="Helical" evidence="9">
    <location>
        <begin position="73"/>
        <end position="95"/>
    </location>
</feature>
<feature type="domain" description="ABC transporter" evidence="10">
    <location>
        <begin position="363"/>
        <end position="600"/>
    </location>
</feature>
<dbReference type="Gene3D" id="1.20.1560.10">
    <property type="entry name" value="ABC transporter type 1, transmembrane domain"/>
    <property type="match status" value="1"/>
</dbReference>
<evidence type="ECO:0000256" key="5">
    <source>
        <dbReference type="ARBA" id="ARBA00022840"/>
    </source>
</evidence>
<dbReference type="OrthoDB" id="6500128at2759"/>
<dbReference type="SUPFAM" id="SSF90123">
    <property type="entry name" value="ABC transporter transmembrane region"/>
    <property type="match status" value="1"/>
</dbReference>